<dbReference type="GO" id="GO:0006417">
    <property type="term" value="P:regulation of translation"/>
    <property type="evidence" value="ECO:0007669"/>
    <property type="project" value="UniProtKB-KW"/>
</dbReference>
<evidence type="ECO:0000256" key="13">
    <source>
        <dbReference type="ARBA" id="ARBA00064045"/>
    </source>
</evidence>
<dbReference type="GO" id="GO:0005829">
    <property type="term" value="C:cytosol"/>
    <property type="evidence" value="ECO:0007669"/>
    <property type="project" value="UniProtKB-ARBA"/>
</dbReference>
<comment type="subcellular location">
    <subcellularLocation>
        <location evidence="2">Cytoplasm</location>
    </subcellularLocation>
    <subcellularLocation>
        <location evidence="1">Nucleus</location>
    </subcellularLocation>
</comment>
<feature type="compositionally biased region" description="Low complexity" evidence="16">
    <location>
        <begin position="144"/>
        <end position="157"/>
    </location>
</feature>
<feature type="region of interest" description="Disordered" evidence="16">
    <location>
        <begin position="109"/>
        <end position="164"/>
    </location>
</feature>
<evidence type="ECO:0000256" key="14">
    <source>
        <dbReference type="ARBA" id="ARBA00071434"/>
    </source>
</evidence>
<dbReference type="Pfam" id="PF04153">
    <property type="entry name" value="NOT2_3_5_C"/>
    <property type="match status" value="1"/>
</dbReference>
<feature type="compositionally biased region" description="Polar residues" evidence="16">
    <location>
        <begin position="227"/>
        <end position="238"/>
    </location>
</feature>
<evidence type="ECO:0000256" key="1">
    <source>
        <dbReference type="ARBA" id="ARBA00004123"/>
    </source>
</evidence>
<name>A0AAN9GGW0_9CAEN</name>
<dbReference type="EMBL" id="JBAMIC010000004">
    <property type="protein sequence ID" value="KAK7107987.1"/>
    <property type="molecule type" value="Genomic_DNA"/>
</dbReference>
<evidence type="ECO:0000256" key="8">
    <source>
        <dbReference type="ARBA" id="ARBA00022845"/>
    </source>
</evidence>
<evidence type="ECO:0000256" key="6">
    <source>
        <dbReference type="ARBA" id="ARBA00022491"/>
    </source>
</evidence>
<protein>
    <recommendedName>
        <fullName evidence="14">CCR4-NOT transcription complex subunit 2</fullName>
    </recommendedName>
    <alternativeName>
        <fullName evidence="15">CCR4-associated factor 2</fullName>
    </alternativeName>
</protein>
<keyword evidence="9" id="KW-0805">Transcription regulation</keyword>
<evidence type="ECO:0000256" key="9">
    <source>
        <dbReference type="ARBA" id="ARBA00023015"/>
    </source>
</evidence>
<dbReference type="AlphaFoldDB" id="A0AAN9GGW0"/>
<keyword evidence="12" id="KW-0539">Nucleus</keyword>
<evidence type="ECO:0000256" key="11">
    <source>
        <dbReference type="ARBA" id="ARBA00023163"/>
    </source>
</evidence>
<reference evidence="18 19" key="1">
    <citation type="submission" date="2024-02" db="EMBL/GenBank/DDBJ databases">
        <title>Chromosome-scale genome assembly of the rough periwinkle Littorina saxatilis.</title>
        <authorList>
            <person name="De Jode A."/>
            <person name="Faria R."/>
            <person name="Formenti G."/>
            <person name="Sims Y."/>
            <person name="Smith T.P."/>
            <person name="Tracey A."/>
            <person name="Wood J.M.D."/>
            <person name="Zagrodzka Z.B."/>
            <person name="Johannesson K."/>
            <person name="Butlin R.K."/>
            <person name="Leder E.H."/>
        </authorList>
    </citation>
    <scope>NUCLEOTIDE SEQUENCE [LARGE SCALE GENOMIC DNA]</scope>
    <source>
        <strain evidence="18">Snail1</strain>
        <tissue evidence="18">Muscle</tissue>
    </source>
</reference>
<evidence type="ECO:0000256" key="10">
    <source>
        <dbReference type="ARBA" id="ARBA00023158"/>
    </source>
</evidence>
<dbReference type="Proteomes" id="UP001374579">
    <property type="component" value="Unassembled WGS sequence"/>
</dbReference>
<evidence type="ECO:0000256" key="5">
    <source>
        <dbReference type="ARBA" id="ARBA00022490"/>
    </source>
</evidence>
<keyword evidence="5" id="KW-0963">Cytoplasm</keyword>
<keyword evidence="8" id="KW-0810">Translation regulation</keyword>
<evidence type="ECO:0000256" key="7">
    <source>
        <dbReference type="ARBA" id="ARBA00022553"/>
    </source>
</evidence>
<evidence type="ECO:0000256" key="2">
    <source>
        <dbReference type="ARBA" id="ARBA00004496"/>
    </source>
</evidence>
<dbReference type="InterPro" id="IPR007282">
    <property type="entry name" value="NOT2/3/5_C"/>
</dbReference>
<sequence length="503" mass="55207">MGDQFGYSRKTANDLQNIGRKPPPPMNMMNFPPRPRKQGFPGEDEDNETSQLFNAANVFRGTDKDIVGGIMPSQSPSQLSGFGPTGSFYTPASLALPQRPIGSGQFRNNTPTSMNPGFPPMGIQQPPQQHSPNSISAIGPRNILGSQNQSGQLNNLQKRPNVGANFGSQGPMGNYSTFGGYGSSRSSTFDHPTLDLSDFPSLSSRSNVAPNPVPANRTYVGMVSKPPQESTPEFNITQEEFPALPGSQNPPSQSSDQSAKTPTSTPTGFDPMGNRDGAKFAADKLPGGPAPKRGIQTHSDGTVSNIPQGMVTDQFGIVGLLTFIRAAESDHNLVALAPGIDLTTLGLNLNQPENLYSTFQSPWADAPCRPQDIDFHVPAEYLTNIFIREKLAPIKLNRYGEDLLFFLFYMNGGDVLQLAAAAELYNRDWRYHKEERVWMTRAPGMEPVHKTNNSERGTYYFFDANNWRKVAKEFHLEYDKLEDRPSLPQTLHHNPNMPAAPTH</sequence>
<feature type="compositionally biased region" description="Polar residues" evidence="16">
    <location>
        <begin position="125"/>
        <end position="136"/>
    </location>
</feature>
<dbReference type="InterPro" id="IPR040168">
    <property type="entry name" value="Not2/3/5"/>
</dbReference>
<comment type="similarity">
    <text evidence="3">Belongs to the CNOT2/3/5 family.</text>
</comment>
<feature type="region of interest" description="Disordered" evidence="16">
    <location>
        <begin position="200"/>
        <end position="280"/>
    </location>
</feature>
<feature type="domain" description="NOT2/NOT3/NOT5 C-terminal" evidence="17">
    <location>
        <begin position="356"/>
        <end position="481"/>
    </location>
</feature>
<keyword evidence="7" id="KW-0597">Phosphoprotein</keyword>
<proteinExistence type="inferred from homology"/>
<comment type="subunit">
    <text evidence="13">Component of the CCR4-NOT complex; distinct complexes seem to exist that differ in the participation of probably mutually exclusive catalytic subunits. In the complex interacts directly with CNOT3. Interacts with NCOR1, NCOR2. HDAC3 and GPS2.</text>
</comment>
<keyword evidence="11" id="KW-0804">Transcription</keyword>
<keyword evidence="6" id="KW-0678">Repressor</keyword>
<dbReference type="GO" id="GO:0006355">
    <property type="term" value="P:regulation of DNA-templated transcription"/>
    <property type="evidence" value="ECO:0007669"/>
    <property type="project" value="InterPro"/>
</dbReference>
<dbReference type="GO" id="GO:2000036">
    <property type="term" value="P:regulation of stem cell population maintenance"/>
    <property type="evidence" value="ECO:0007669"/>
    <property type="project" value="UniProtKB-ARBA"/>
</dbReference>
<evidence type="ECO:0000259" key="17">
    <source>
        <dbReference type="Pfam" id="PF04153"/>
    </source>
</evidence>
<accession>A0AAN9GGW0</accession>
<dbReference type="GO" id="GO:0031047">
    <property type="term" value="P:regulatory ncRNA-mediated gene silencing"/>
    <property type="evidence" value="ECO:0007669"/>
    <property type="project" value="UniProtKB-KW"/>
</dbReference>
<evidence type="ECO:0000313" key="18">
    <source>
        <dbReference type="EMBL" id="KAK7107987.1"/>
    </source>
</evidence>
<gene>
    <name evidence="18" type="ORF">V1264_015794</name>
</gene>
<evidence type="ECO:0000256" key="12">
    <source>
        <dbReference type="ARBA" id="ARBA00023242"/>
    </source>
</evidence>
<dbReference type="Gene3D" id="2.30.30.1020">
    <property type="entry name" value="CCR4-NOT complex subunit 2/3/5, C-terminal domain"/>
    <property type="match status" value="1"/>
</dbReference>
<evidence type="ECO:0000313" key="19">
    <source>
        <dbReference type="Proteomes" id="UP001374579"/>
    </source>
</evidence>
<dbReference type="PANTHER" id="PTHR23326">
    <property type="entry name" value="CCR4 NOT-RELATED"/>
    <property type="match status" value="1"/>
</dbReference>
<dbReference type="GO" id="GO:0030015">
    <property type="term" value="C:CCR4-NOT core complex"/>
    <property type="evidence" value="ECO:0007669"/>
    <property type="project" value="InterPro"/>
</dbReference>
<feature type="region of interest" description="Disordered" evidence="16">
    <location>
        <begin position="1"/>
        <end position="48"/>
    </location>
</feature>
<organism evidence="18 19">
    <name type="scientific">Littorina saxatilis</name>
    <dbReference type="NCBI Taxonomy" id="31220"/>
    <lineage>
        <taxon>Eukaryota</taxon>
        <taxon>Metazoa</taxon>
        <taxon>Spiralia</taxon>
        <taxon>Lophotrochozoa</taxon>
        <taxon>Mollusca</taxon>
        <taxon>Gastropoda</taxon>
        <taxon>Caenogastropoda</taxon>
        <taxon>Littorinimorpha</taxon>
        <taxon>Littorinoidea</taxon>
        <taxon>Littorinidae</taxon>
        <taxon>Littorina</taxon>
    </lineage>
</organism>
<keyword evidence="4" id="KW-0217">Developmental protein</keyword>
<evidence type="ECO:0000256" key="3">
    <source>
        <dbReference type="ARBA" id="ARBA00007682"/>
    </source>
</evidence>
<feature type="compositionally biased region" description="Polar residues" evidence="16">
    <location>
        <begin position="200"/>
        <end position="209"/>
    </location>
</feature>
<evidence type="ECO:0000256" key="15">
    <source>
        <dbReference type="ARBA" id="ARBA00083550"/>
    </source>
</evidence>
<evidence type="ECO:0000256" key="4">
    <source>
        <dbReference type="ARBA" id="ARBA00022473"/>
    </source>
</evidence>
<dbReference type="GO" id="GO:0005634">
    <property type="term" value="C:nucleus"/>
    <property type="evidence" value="ECO:0007669"/>
    <property type="project" value="UniProtKB-SubCell"/>
</dbReference>
<feature type="compositionally biased region" description="Low complexity" evidence="16">
    <location>
        <begin position="245"/>
        <end position="258"/>
    </location>
</feature>
<keyword evidence="10" id="KW-0943">RNA-mediated gene silencing</keyword>
<comment type="caution">
    <text evidence="18">The sequence shown here is derived from an EMBL/GenBank/DDBJ whole genome shotgun (WGS) entry which is preliminary data.</text>
</comment>
<dbReference type="FunFam" id="2.30.30.1020:FF:000001">
    <property type="entry name" value="Putative CCR4-NOT transcription complex subunit 2"/>
    <property type="match status" value="1"/>
</dbReference>
<evidence type="ECO:0000256" key="16">
    <source>
        <dbReference type="SAM" id="MobiDB-lite"/>
    </source>
</evidence>
<dbReference type="InterPro" id="IPR038635">
    <property type="entry name" value="CCR4-NOT_su2/3/5_C_sf"/>
</dbReference>
<keyword evidence="19" id="KW-1185">Reference proteome</keyword>